<dbReference type="SUPFAM" id="SSF140996">
    <property type="entry name" value="Hermes dimerisation domain"/>
    <property type="match status" value="1"/>
</dbReference>
<dbReference type="EMBL" id="JACGCI010000105">
    <property type="protein sequence ID" value="KAF6745517.1"/>
    <property type="molecule type" value="Genomic_DNA"/>
</dbReference>
<keyword evidence="2" id="KW-0479">Metal-binding</keyword>
<protein>
    <submittedName>
        <fullName evidence="6">Uncharacterized protein</fullName>
    </submittedName>
</protein>
<evidence type="ECO:0000313" key="7">
    <source>
        <dbReference type="Proteomes" id="UP000521943"/>
    </source>
</evidence>
<dbReference type="GO" id="GO:0005634">
    <property type="term" value="C:nucleus"/>
    <property type="evidence" value="ECO:0007669"/>
    <property type="project" value="UniProtKB-SubCell"/>
</dbReference>
<gene>
    <name evidence="6" type="ORF">DFP72DRAFT_824418</name>
</gene>
<evidence type="ECO:0000313" key="6">
    <source>
        <dbReference type="EMBL" id="KAF6745517.1"/>
    </source>
</evidence>
<evidence type="ECO:0000256" key="2">
    <source>
        <dbReference type="ARBA" id="ARBA00022723"/>
    </source>
</evidence>
<keyword evidence="4" id="KW-0862">Zinc</keyword>
<dbReference type="PANTHER" id="PTHR46481:SF10">
    <property type="entry name" value="ZINC FINGER BED DOMAIN-CONTAINING PROTEIN 39"/>
    <property type="match status" value="1"/>
</dbReference>
<comment type="subcellular location">
    <subcellularLocation>
        <location evidence="1">Nucleus</location>
    </subcellularLocation>
</comment>
<dbReference type="AlphaFoldDB" id="A0A8H6LYR6"/>
<dbReference type="OrthoDB" id="2677917at2759"/>
<comment type="caution">
    <text evidence="6">The sequence shown here is derived from an EMBL/GenBank/DDBJ whole genome shotgun (WGS) entry which is preliminary data.</text>
</comment>
<evidence type="ECO:0000256" key="4">
    <source>
        <dbReference type="ARBA" id="ARBA00022833"/>
    </source>
</evidence>
<dbReference type="Proteomes" id="UP000521943">
    <property type="component" value="Unassembled WGS sequence"/>
</dbReference>
<accession>A0A8H6LYR6</accession>
<evidence type="ECO:0000256" key="3">
    <source>
        <dbReference type="ARBA" id="ARBA00022771"/>
    </source>
</evidence>
<evidence type="ECO:0000256" key="1">
    <source>
        <dbReference type="ARBA" id="ARBA00004123"/>
    </source>
</evidence>
<reference evidence="6 7" key="1">
    <citation type="submission" date="2020-07" db="EMBL/GenBank/DDBJ databases">
        <title>Comparative genomics of pyrophilous fungi reveals a link between fire events and developmental genes.</title>
        <authorList>
            <consortium name="DOE Joint Genome Institute"/>
            <person name="Steindorff A.S."/>
            <person name="Carver A."/>
            <person name="Calhoun S."/>
            <person name="Stillman K."/>
            <person name="Liu H."/>
            <person name="Lipzen A."/>
            <person name="Pangilinan J."/>
            <person name="Labutti K."/>
            <person name="Bruns T.D."/>
            <person name="Grigoriev I.V."/>
        </authorList>
    </citation>
    <scope>NUCLEOTIDE SEQUENCE [LARGE SCALE GENOMIC DNA]</scope>
    <source>
        <strain evidence="6 7">CBS 144469</strain>
    </source>
</reference>
<dbReference type="PANTHER" id="PTHR46481">
    <property type="entry name" value="ZINC FINGER BED DOMAIN-CONTAINING PROTEIN 4"/>
    <property type="match status" value="1"/>
</dbReference>
<organism evidence="6 7">
    <name type="scientific">Ephemerocybe angulata</name>
    <dbReference type="NCBI Taxonomy" id="980116"/>
    <lineage>
        <taxon>Eukaryota</taxon>
        <taxon>Fungi</taxon>
        <taxon>Dikarya</taxon>
        <taxon>Basidiomycota</taxon>
        <taxon>Agaricomycotina</taxon>
        <taxon>Agaricomycetes</taxon>
        <taxon>Agaricomycetidae</taxon>
        <taxon>Agaricales</taxon>
        <taxon>Agaricineae</taxon>
        <taxon>Psathyrellaceae</taxon>
        <taxon>Ephemerocybe</taxon>
    </lineage>
</organism>
<keyword evidence="5" id="KW-0539">Nucleus</keyword>
<evidence type="ECO:0000256" key="5">
    <source>
        <dbReference type="ARBA" id="ARBA00023242"/>
    </source>
</evidence>
<proteinExistence type="predicted"/>
<dbReference type="GO" id="GO:0008270">
    <property type="term" value="F:zinc ion binding"/>
    <property type="evidence" value="ECO:0007669"/>
    <property type="project" value="UniProtKB-KW"/>
</dbReference>
<sequence length="268" mass="30417">MRSRVASRRCRHLSRSGRGRTARLHLLLQVRQRQRSRRRVKSPNSVRDISNFHLADTYSDCVILDRLSESWSSPAYAFFEPTPEIKYVNGRRCHEFLCSAPGCKTTVRRFVDTATPDNSTGNLFKHARKCWGTQVVQDAVAVKDQGKIREGLAAAKTLKDGTITAMFDRAAGKGAVTYQAKPLTYSETRVESVCWVAESMRPASVLEDRRFLRLMKSGRPSMKIPSARTVQRDAHRVFKRVKGRIAELLQTYDGRLSFATDAWTSPNH</sequence>
<name>A0A8H6LYR6_9AGAR</name>
<keyword evidence="7" id="KW-1185">Reference proteome</keyword>
<dbReference type="InterPro" id="IPR052035">
    <property type="entry name" value="ZnF_BED_domain_contain"/>
</dbReference>
<keyword evidence="3" id="KW-0863">Zinc-finger</keyword>
<feature type="non-terminal residue" evidence="6">
    <location>
        <position position="1"/>
    </location>
</feature>